<gene>
    <name evidence="1" type="ORF">HanXRQr2_Chr01g0006701</name>
</gene>
<comment type="caution">
    <text evidence="1">The sequence shown here is derived from an EMBL/GenBank/DDBJ whole genome shotgun (WGS) entry which is preliminary data.</text>
</comment>
<evidence type="ECO:0000313" key="2">
    <source>
        <dbReference type="Proteomes" id="UP000215914"/>
    </source>
</evidence>
<organism evidence="1 2">
    <name type="scientific">Helianthus annuus</name>
    <name type="common">Common sunflower</name>
    <dbReference type="NCBI Taxonomy" id="4232"/>
    <lineage>
        <taxon>Eukaryota</taxon>
        <taxon>Viridiplantae</taxon>
        <taxon>Streptophyta</taxon>
        <taxon>Embryophyta</taxon>
        <taxon>Tracheophyta</taxon>
        <taxon>Spermatophyta</taxon>
        <taxon>Magnoliopsida</taxon>
        <taxon>eudicotyledons</taxon>
        <taxon>Gunneridae</taxon>
        <taxon>Pentapetalae</taxon>
        <taxon>asterids</taxon>
        <taxon>campanulids</taxon>
        <taxon>Asterales</taxon>
        <taxon>Asteraceae</taxon>
        <taxon>Asteroideae</taxon>
        <taxon>Heliantheae alliance</taxon>
        <taxon>Heliantheae</taxon>
        <taxon>Helianthus</taxon>
    </lineage>
</organism>
<keyword evidence="2" id="KW-1185">Reference proteome</keyword>
<protein>
    <submittedName>
        <fullName evidence="1">Uncharacterized protein</fullName>
    </submittedName>
</protein>
<dbReference type="EMBL" id="MNCJ02000316">
    <property type="protein sequence ID" value="KAF5820833.1"/>
    <property type="molecule type" value="Genomic_DNA"/>
</dbReference>
<proteinExistence type="predicted"/>
<reference evidence="1" key="1">
    <citation type="journal article" date="2017" name="Nature">
        <title>The sunflower genome provides insights into oil metabolism, flowering and Asterid evolution.</title>
        <authorList>
            <person name="Badouin H."/>
            <person name="Gouzy J."/>
            <person name="Grassa C.J."/>
            <person name="Murat F."/>
            <person name="Staton S.E."/>
            <person name="Cottret L."/>
            <person name="Lelandais-Briere C."/>
            <person name="Owens G.L."/>
            <person name="Carrere S."/>
            <person name="Mayjonade B."/>
            <person name="Legrand L."/>
            <person name="Gill N."/>
            <person name="Kane N.C."/>
            <person name="Bowers J.E."/>
            <person name="Hubner S."/>
            <person name="Bellec A."/>
            <person name="Berard A."/>
            <person name="Berges H."/>
            <person name="Blanchet N."/>
            <person name="Boniface M.C."/>
            <person name="Brunel D."/>
            <person name="Catrice O."/>
            <person name="Chaidir N."/>
            <person name="Claudel C."/>
            <person name="Donnadieu C."/>
            <person name="Faraut T."/>
            <person name="Fievet G."/>
            <person name="Helmstetter N."/>
            <person name="King M."/>
            <person name="Knapp S.J."/>
            <person name="Lai Z."/>
            <person name="Le Paslier M.C."/>
            <person name="Lippi Y."/>
            <person name="Lorenzon L."/>
            <person name="Mandel J.R."/>
            <person name="Marage G."/>
            <person name="Marchand G."/>
            <person name="Marquand E."/>
            <person name="Bret-Mestries E."/>
            <person name="Morien E."/>
            <person name="Nambeesan S."/>
            <person name="Nguyen T."/>
            <person name="Pegot-Espagnet P."/>
            <person name="Pouilly N."/>
            <person name="Raftis F."/>
            <person name="Sallet E."/>
            <person name="Schiex T."/>
            <person name="Thomas J."/>
            <person name="Vandecasteele C."/>
            <person name="Vares D."/>
            <person name="Vear F."/>
            <person name="Vautrin S."/>
            <person name="Crespi M."/>
            <person name="Mangin B."/>
            <person name="Burke J.M."/>
            <person name="Salse J."/>
            <person name="Munos S."/>
            <person name="Vincourt P."/>
            <person name="Rieseberg L.H."/>
            <person name="Langlade N.B."/>
        </authorList>
    </citation>
    <scope>NUCLEOTIDE SEQUENCE</scope>
    <source>
        <tissue evidence="1">Leaves</tissue>
    </source>
</reference>
<sequence length="49" mass="5510">MTRTLCFPKQGGESDGQFVQDIEWGSQGVEYMNTLRNQIASQLWSNGSN</sequence>
<dbReference type="Proteomes" id="UP000215914">
    <property type="component" value="Unassembled WGS sequence"/>
</dbReference>
<evidence type="ECO:0000313" key="1">
    <source>
        <dbReference type="EMBL" id="KAF5820833.1"/>
    </source>
</evidence>
<dbReference type="Gramene" id="mRNA:HanXRQr2_Chr01g0006701">
    <property type="protein sequence ID" value="CDS:HanXRQr2_Chr01g0006701.1"/>
    <property type="gene ID" value="HanXRQr2_Chr01g0006701"/>
</dbReference>
<accession>A0A9K3JTQ4</accession>
<name>A0A9K3JTQ4_HELAN</name>
<reference evidence="1" key="2">
    <citation type="submission" date="2020-06" db="EMBL/GenBank/DDBJ databases">
        <title>Helianthus annuus Genome sequencing and assembly Release 2.</title>
        <authorList>
            <person name="Gouzy J."/>
            <person name="Langlade N."/>
            <person name="Munos S."/>
        </authorList>
    </citation>
    <scope>NUCLEOTIDE SEQUENCE</scope>
    <source>
        <tissue evidence="1">Leaves</tissue>
    </source>
</reference>
<dbReference type="AlphaFoldDB" id="A0A9K3JTQ4"/>